<feature type="domain" description="HNH nuclease" evidence="1">
    <location>
        <begin position="134"/>
        <end position="183"/>
    </location>
</feature>
<dbReference type="EMBL" id="FNRD01000015">
    <property type="protein sequence ID" value="SEB01168.1"/>
    <property type="molecule type" value="Genomic_DNA"/>
</dbReference>
<dbReference type="InterPro" id="IPR002711">
    <property type="entry name" value="HNH"/>
</dbReference>
<accession>A0A1H4FX11</accession>
<evidence type="ECO:0000313" key="2">
    <source>
        <dbReference type="EMBL" id="SEB01168.1"/>
    </source>
</evidence>
<keyword evidence="2" id="KW-0540">Nuclease</keyword>
<keyword evidence="2" id="KW-0378">Hydrolase</keyword>
<dbReference type="Proteomes" id="UP000198951">
    <property type="component" value="Unassembled WGS sequence"/>
</dbReference>
<sequence>MSECPKCQSRNVKQNSFFEHHNLNECLDCKSIFTSKFEDCCLNPDTILVIEHCSNNRTRLFKQCSKCGGAFRNIQFAFKTHGNLFESEFSQINFDNWKKKKSDENKIISEYFDVFRKSKFYSYYKYLKSAEWKIIRDKVIERDNGICLYCKTKPAQEVHHKHYRTIYKEKIDDLESVCSDCHRAIHKSVFSEVLKGH</sequence>
<keyword evidence="3" id="KW-1185">Reference proteome</keyword>
<dbReference type="Pfam" id="PF01844">
    <property type="entry name" value="HNH"/>
    <property type="match status" value="1"/>
</dbReference>
<name>A0A1H4FX11_9FLAO</name>
<organism evidence="2 3">
    <name type="scientific">Flavobacterium gillisiae</name>
    <dbReference type="NCBI Taxonomy" id="150146"/>
    <lineage>
        <taxon>Bacteria</taxon>
        <taxon>Pseudomonadati</taxon>
        <taxon>Bacteroidota</taxon>
        <taxon>Flavobacteriia</taxon>
        <taxon>Flavobacteriales</taxon>
        <taxon>Flavobacteriaceae</taxon>
        <taxon>Flavobacterium</taxon>
    </lineage>
</organism>
<dbReference type="AlphaFoldDB" id="A0A1H4FX11"/>
<dbReference type="GO" id="GO:0003676">
    <property type="term" value="F:nucleic acid binding"/>
    <property type="evidence" value="ECO:0007669"/>
    <property type="project" value="InterPro"/>
</dbReference>
<dbReference type="GO" id="GO:0008270">
    <property type="term" value="F:zinc ion binding"/>
    <property type="evidence" value="ECO:0007669"/>
    <property type="project" value="InterPro"/>
</dbReference>
<dbReference type="RefSeq" id="WP_091093154.1">
    <property type="nucleotide sequence ID" value="NZ_FNRD01000015.1"/>
</dbReference>
<keyword evidence="2" id="KW-0255">Endonuclease</keyword>
<dbReference type="OrthoDB" id="1250255at2"/>
<reference evidence="3" key="1">
    <citation type="submission" date="2016-10" db="EMBL/GenBank/DDBJ databases">
        <authorList>
            <person name="Varghese N."/>
            <person name="Submissions S."/>
        </authorList>
    </citation>
    <scope>NUCLEOTIDE SEQUENCE [LARGE SCALE GENOMIC DNA]</scope>
    <source>
        <strain evidence="3">DSM 22376</strain>
    </source>
</reference>
<dbReference type="SMART" id="SM00507">
    <property type="entry name" value="HNHc"/>
    <property type="match status" value="1"/>
</dbReference>
<proteinExistence type="predicted"/>
<dbReference type="InterPro" id="IPR003615">
    <property type="entry name" value="HNH_nuc"/>
</dbReference>
<dbReference type="GO" id="GO:0004519">
    <property type="term" value="F:endonuclease activity"/>
    <property type="evidence" value="ECO:0007669"/>
    <property type="project" value="UniProtKB-KW"/>
</dbReference>
<protein>
    <submittedName>
        <fullName evidence="2">HNH endonuclease</fullName>
    </submittedName>
</protein>
<gene>
    <name evidence="2" type="ORF">SAMN05443667_11536</name>
</gene>
<evidence type="ECO:0000259" key="1">
    <source>
        <dbReference type="SMART" id="SM00507"/>
    </source>
</evidence>
<evidence type="ECO:0000313" key="3">
    <source>
        <dbReference type="Proteomes" id="UP000198951"/>
    </source>
</evidence>